<dbReference type="EMBL" id="AMQX01000003">
    <property type="protein sequence ID" value="EKS52364.1"/>
    <property type="molecule type" value="Genomic_DNA"/>
</dbReference>
<evidence type="ECO:0000313" key="1">
    <source>
        <dbReference type="EMBL" id="EKS52364.1"/>
    </source>
</evidence>
<sequence length="44" mass="4978">MLLTDADIQTVNQLLVFQAGKLVRSNRGFNELTLKSKLTIFARI</sequence>
<name>A0AB33XXC4_LACRH</name>
<accession>A0AB33XXC4</accession>
<reference evidence="1 2" key="1">
    <citation type="journal article" date="2013" name="Genome Announc.">
        <title>Draft Genome Sequence of Staphylococcus simulans UMC-CNS-990, Isolated from a Case of Chronic Bovine Mastitis.</title>
        <authorList>
            <person name="Calcutt M.J."/>
            <person name="Foecking M.F."/>
            <person name="Hsieh H.Y."/>
            <person name="Perry J."/>
            <person name="Stewart G.C."/>
            <person name="Middleton J.R."/>
        </authorList>
    </citation>
    <scope>NUCLEOTIDE SEQUENCE [LARGE SCALE GENOMIC DNA]</scope>
    <source>
        <strain evidence="1 2">LRHMDP3</strain>
    </source>
</reference>
<gene>
    <name evidence="1" type="ORF">LRHMDP3_735</name>
</gene>
<dbReference type="Proteomes" id="UP000009352">
    <property type="component" value="Unassembled WGS sequence"/>
</dbReference>
<proteinExistence type="predicted"/>
<protein>
    <submittedName>
        <fullName evidence="1">Uncharacterized protein</fullName>
    </submittedName>
</protein>
<evidence type="ECO:0000313" key="2">
    <source>
        <dbReference type="Proteomes" id="UP000009352"/>
    </source>
</evidence>
<comment type="caution">
    <text evidence="1">The sequence shown here is derived from an EMBL/GenBank/DDBJ whole genome shotgun (WGS) entry which is preliminary data.</text>
</comment>
<dbReference type="AlphaFoldDB" id="A0AB33XXC4"/>
<organism evidence="1 2">
    <name type="scientific">Lacticaseibacillus rhamnosus LRHMDP3</name>
    <dbReference type="NCBI Taxonomy" id="1203259"/>
    <lineage>
        <taxon>Bacteria</taxon>
        <taxon>Bacillati</taxon>
        <taxon>Bacillota</taxon>
        <taxon>Bacilli</taxon>
        <taxon>Lactobacillales</taxon>
        <taxon>Lactobacillaceae</taxon>
        <taxon>Lacticaseibacillus</taxon>
    </lineage>
</organism>